<dbReference type="SMART" id="SM00382">
    <property type="entry name" value="AAA"/>
    <property type="match status" value="1"/>
</dbReference>
<dbReference type="InterPro" id="IPR012340">
    <property type="entry name" value="NA-bd_OB-fold"/>
</dbReference>
<evidence type="ECO:0000256" key="15">
    <source>
        <dbReference type="SAM" id="MobiDB-lite"/>
    </source>
</evidence>
<dbReference type="PROSITE" id="PS00674">
    <property type="entry name" value="AAA"/>
    <property type="match status" value="1"/>
</dbReference>
<feature type="compositionally biased region" description="Pro residues" evidence="15">
    <location>
        <begin position="439"/>
        <end position="452"/>
    </location>
</feature>
<dbReference type="Proteomes" id="UP000007754">
    <property type="component" value="Unplaced"/>
</dbReference>
<evidence type="ECO:0000256" key="9">
    <source>
        <dbReference type="ARBA" id="ARBA00022942"/>
    </source>
</evidence>
<dbReference type="AlphaFoldDB" id="A0A674HTP3"/>
<protein>
    <recommendedName>
        <fullName evidence="5">26S proteasome regulatory subunit 6B</fullName>
    </recommendedName>
    <alternativeName>
        <fullName evidence="11">26S proteasome AAA-ATPase subunit RPT3</fullName>
    </alternativeName>
    <alternativeName>
        <fullName evidence="12">Proteasome 26S subunit ATPase 4</fullName>
    </alternativeName>
</protein>
<keyword evidence="14" id="KW-0175">Coiled coil</keyword>
<comment type="subcellular location">
    <subcellularLocation>
        <location evidence="3">Cytoplasm</location>
    </subcellularLocation>
    <subcellularLocation>
        <location evidence="2">Nucleus</location>
    </subcellularLocation>
</comment>
<evidence type="ECO:0000256" key="1">
    <source>
        <dbReference type="ARBA" id="ARBA00002699"/>
    </source>
</evidence>
<evidence type="ECO:0000256" key="12">
    <source>
        <dbReference type="ARBA" id="ARBA00030935"/>
    </source>
</evidence>
<reference evidence="17" key="2">
    <citation type="submission" date="2025-09" db="UniProtKB">
        <authorList>
            <consortium name="Ensembl"/>
        </authorList>
    </citation>
    <scope>IDENTIFICATION</scope>
</reference>
<evidence type="ECO:0000313" key="18">
    <source>
        <dbReference type="Proteomes" id="UP000007754"/>
    </source>
</evidence>
<dbReference type="GO" id="GO:0005634">
    <property type="term" value="C:nucleus"/>
    <property type="evidence" value="ECO:0007669"/>
    <property type="project" value="UniProtKB-SubCell"/>
</dbReference>
<dbReference type="Pfam" id="PF00004">
    <property type="entry name" value="AAA"/>
    <property type="match status" value="1"/>
</dbReference>
<organism evidence="17 18">
    <name type="scientific">Taeniopygia guttata</name>
    <name type="common">Zebra finch</name>
    <name type="synonym">Poephila guttata</name>
    <dbReference type="NCBI Taxonomy" id="59729"/>
    <lineage>
        <taxon>Eukaryota</taxon>
        <taxon>Metazoa</taxon>
        <taxon>Chordata</taxon>
        <taxon>Craniata</taxon>
        <taxon>Vertebrata</taxon>
        <taxon>Euteleostomi</taxon>
        <taxon>Archelosauria</taxon>
        <taxon>Archosauria</taxon>
        <taxon>Dinosauria</taxon>
        <taxon>Saurischia</taxon>
        <taxon>Theropoda</taxon>
        <taxon>Coelurosauria</taxon>
        <taxon>Aves</taxon>
        <taxon>Neognathae</taxon>
        <taxon>Neoaves</taxon>
        <taxon>Telluraves</taxon>
        <taxon>Australaves</taxon>
        <taxon>Passeriformes</taxon>
        <taxon>Passeroidea</taxon>
        <taxon>Estrildidae</taxon>
        <taxon>Estrildinae</taxon>
        <taxon>Taeniopygia</taxon>
    </lineage>
</organism>
<accession>A0A674HTP3</accession>
<dbReference type="FunFam" id="2.40.50.140:FF:000046">
    <property type="entry name" value="26S protease regulatory subunit 6B"/>
    <property type="match status" value="1"/>
</dbReference>
<dbReference type="GO" id="GO:0005524">
    <property type="term" value="F:ATP binding"/>
    <property type="evidence" value="ECO:0007669"/>
    <property type="project" value="UniProtKB-KW"/>
</dbReference>
<dbReference type="GeneTree" id="ENSGT01020000230346"/>
<dbReference type="InterPro" id="IPR032501">
    <property type="entry name" value="Prot_ATP_ID_OB_2nd"/>
</dbReference>
<dbReference type="InParanoid" id="A0A674HTP3"/>
<dbReference type="Gene3D" id="1.10.8.60">
    <property type="match status" value="1"/>
</dbReference>
<evidence type="ECO:0000256" key="10">
    <source>
        <dbReference type="ARBA" id="ARBA00023242"/>
    </source>
</evidence>
<evidence type="ECO:0000256" key="7">
    <source>
        <dbReference type="ARBA" id="ARBA00022741"/>
    </source>
</evidence>
<evidence type="ECO:0000313" key="17">
    <source>
        <dbReference type="Ensembl" id="ENSTGUP00000037733.1"/>
    </source>
</evidence>
<evidence type="ECO:0000256" key="13">
    <source>
        <dbReference type="ARBA" id="ARBA00046450"/>
    </source>
</evidence>
<evidence type="ECO:0000256" key="4">
    <source>
        <dbReference type="ARBA" id="ARBA00006914"/>
    </source>
</evidence>
<dbReference type="InterPro" id="IPR003593">
    <property type="entry name" value="AAA+_ATPase"/>
</dbReference>
<feature type="domain" description="AAA+ ATPase" evidence="16">
    <location>
        <begin position="619"/>
        <end position="758"/>
    </location>
</feature>
<keyword evidence="8" id="KW-0067">ATP-binding</keyword>
<reference evidence="17" key="1">
    <citation type="submission" date="2025-08" db="UniProtKB">
        <authorList>
            <consortium name="Ensembl"/>
        </authorList>
    </citation>
    <scope>IDENTIFICATION</scope>
</reference>
<dbReference type="CDD" id="cd19502">
    <property type="entry name" value="RecA-like_PAN_like"/>
    <property type="match status" value="1"/>
</dbReference>
<dbReference type="GO" id="GO:0000502">
    <property type="term" value="C:proteasome complex"/>
    <property type="evidence" value="ECO:0007669"/>
    <property type="project" value="UniProtKB-KW"/>
</dbReference>
<feature type="coiled-coil region" evidence="14">
    <location>
        <begin position="458"/>
        <end position="492"/>
    </location>
</feature>
<dbReference type="InterPro" id="IPR003959">
    <property type="entry name" value="ATPase_AAA_core"/>
</dbReference>
<dbReference type="GO" id="GO:0005737">
    <property type="term" value="C:cytoplasm"/>
    <property type="evidence" value="ECO:0007669"/>
    <property type="project" value="UniProtKB-SubCell"/>
</dbReference>
<dbReference type="SUPFAM" id="SSF52540">
    <property type="entry name" value="P-loop containing nucleoside triphosphate hydrolases"/>
    <property type="match status" value="1"/>
</dbReference>
<sequence length="839" mass="92469">MNWEGLGETARDWEGVWGYWFILGGTGRDWEGTGGDWEGTGRELGGTGRGFVVTGLYWDGTGRNWEGLGGIGRGFGVTGLYWEGLGGTGRDWEGTGRGFGVTGLYWEGLGGTGRDWEGVWGYWFILGGTGRDWEGLGGTGMEFGGYWFILGWTGRELGGTGRDWEGTGRGFGVTGLYWEGLGGSLGLLVYTGRELGGGLGLLVYTGRDWEGLGGDLEGLVYTGRDWEGIGTNWDGTGRDWDILGGSLGLLVCTGRDWEVTGRVKKCYWFILGGTGRDWDGLGGNWDNSDRSLLQTGPKLVPNCPKLVPNWSQTGPKLGALRSIRACARRFGHAPFLFRALCVLTSLPARSVTMEELGLLGEKAQDEAPPPATPLYLSVSHLCRTRLRPRPRPFTCVCLTCVCLTCAGRGPAPFGHAPLPVCVSPVCVSPVCVSPVQDEAPPPATPRPLPSLGPEPEDLEDLYSRYKKLQQELEFLEVQEEYIKDEQRNLKKEFLHAQEEVKRIQSIPLVIGQFLEAVDQNTAIVGSTTGSNYYVRILSTIDRELLKPNASVALHKHSNALVDVLPPEADSSIMMLTSDQKPDVVYADIGGMDIQKQEVREAVELPLTHFELYKQIGIDPPRGVLMYGPPGCGKTMLAKAVAHHTTAAFIRVVGSEFVQKYLGEGPRMVRDVFRLAKENAPAIIFIDEIDAIATKRFDAQTGADREVQRILLELLNQMDGFDQNVNVKVIMATNRADTLDPALLRPGRLDRKIEFPLPDRRQKRLIFSTITGKMNLSEEVDLEDYVARPDKISGADINSICQEGGMLAVRENRYIVLAKDFEKAYKTVIKKDEQEHEFYK</sequence>
<evidence type="ECO:0000259" key="16">
    <source>
        <dbReference type="SMART" id="SM00382"/>
    </source>
</evidence>
<dbReference type="GO" id="GO:0016887">
    <property type="term" value="F:ATP hydrolysis activity"/>
    <property type="evidence" value="ECO:0007669"/>
    <property type="project" value="InterPro"/>
</dbReference>
<dbReference type="InterPro" id="IPR050221">
    <property type="entry name" value="26S_Proteasome_ATPase"/>
</dbReference>
<keyword evidence="10" id="KW-0539">Nucleus</keyword>
<evidence type="ECO:0000256" key="8">
    <source>
        <dbReference type="ARBA" id="ARBA00022840"/>
    </source>
</evidence>
<comment type="subunit">
    <text evidence="13">Component of the 19S proteasome regulatory particle complex. The 26S proteasome consists of a 20S core particle (CP) and two 19S regulatory subunits (RP). The regulatory particle is made of a lid composed of 9 subunits, a base containing 6 ATPases including PSMC4 and few additional components. Interacts with NR1I3. Interacts with PAAF1. Interacts with TRIM5. Interacts with ZFAND1.</text>
</comment>
<dbReference type="FunFam" id="3.40.50.300:FF:000033">
    <property type="entry name" value="26S protease regulatory subunit 6B"/>
    <property type="match status" value="1"/>
</dbReference>
<dbReference type="Gene3D" id="2.40.50.140">
    <property type="entry name" value="Nucleic acid-binding proteins"/>
    <property type="match status" value="1"/>
</dbReference>
<evidence type="ECO:0000256" key="6">
    <source>
        <dbReference type="ARBA" id="ARBA00022490"/>
    </source>
</evidence>
<gene>
    <name evidence="17" type="primary">PSMC4</name>
</gene>
<evidence type="ECO:0000256" key="3">
    <source>
        <dbReference type="ARBA" id="ARBA00004496"/>
    </source>
</evidence>
<dbReference type="InterPro" id="IPR027417">
    <property type="entry name" value="P-loop_NTPase"/>
</dbReference>
<dbReference type="Ensembl" id="ENSTGUT00000040374.1">
    <property type="protein sequence ID" value="ENSTGUP00000037733.1"/>
    <property type="gene ID" value="ENSTGUG00000020741.1"/>
</dbReference>
<keyword evidence="7" id="KW-0547">Nucleotide-binding</keyword>
<dbReference type="PANTHER" id="PTHR23073">
    <property type="entry name" value="26S PROTEASOME REGULATORY SUBUNIT"/>
    <property type="match status" value="1"/>
</dbReference>
<evidence type="ECO:0000256" key="5">
    <source>
        <dbReference type="ARBA" id="ARBA00018274"/>
    </source>
</evidence>
<dbReference type="FunFam" id="1.10.8.60:FF:000018">
    <property type="entry name" value="26S protease regulatory subunit 6B"/>
    <property type="match status" value="1"/>
</dbReference>
<comment type="similarity">
    <text evidence="4">Belongs to the AAA ATPase family.</text>
</comment>
<keyword evidence="18" id="KW-1185">Reference proteome</keyword>
<proteinExistence type="inferred from homology"/>
<keyword evidence="9" id="KW-0647">Proteasome</keyword>
<dbReference type="InterPro" id="IPR003960">
    <property type="entry name" value="ATPase_AAA_CS"/>
</dbReference>
<evidence type="ECO:0000256" key="2">
    <source>
        <dbReference type="ARBA" id="ARBA00004123"/>
    </source>
</evidence>
<evidence type="ECO:0000256" key="14">
    <source>
        <dbReference type="SAM" id="Coils"/>
    </source>
</evidence>
<dbReference type="Pfam" id="PF16450">
    <property type="entry name" value="Prot_ATP_ID_OB_C"/>
    <property type="match status" value="1"/>
</dbReference>
<dbReference type="Gene3D" id="3.40.50.300">
    <property type="entry name" value="P-loop containing nucleotide triphosphate hydrolases"/>
    <property type="match status" value="1"/>
</dbReference>
<evidence type="ECO:0000256" key="11">
    <source>
        <dbReference type="ARBA" id="ARBA00030361"/>
    </source>
</evidence>
<comment type="function">
    <text evidence="1">Component of the 26S proteasome, a multiprotein complex involved in the ATP-dependent degradation of ubiquitinated proteins. This complex plays a key role in the maintenance of protein homeostasis by removing misfolded or damaged proteins, which could impair cellular functions, and by removing proteins whose functions are no longer required. Therefore, the proteasome participates in numerous cellular processes, including cell cycle progression, apoptosis, or DNA damage repair. PSMC4 belongs to the heterohexameric ring of AAA (ATPases associated with diverse cellular activities) proteins that unfolds ubiquitinated target proteins that are concurrently translocated into a proteolytic chamber and degraded into peptides.</text>
</comment>
<feature type="region of interest" description="Disordered" evidence="15">
    <location>
        <begin position="437"/>
        <end position="456"/>
    </location>
</feature>
<name>A0A674HTP3_TAEGU</name>
<keyword evidence="6" id="KW-0963">Cytoplasm</keyword>